<dbReference type="SUPFAM" id="SSF52047">
    <property type="entry name" value="RNI-like"/>
    <property type="match status" value="1"/>
</dbReference>
<comment type="caution">
    <text evidence="1">The sequence shown here is derived from an EMBL/GenBank/DDBJ whole genome shotgun (WGS) entry which is preliminary data.</text>
</comment>
<evidence type="ECO:0000313" key="1">
    <source>
        <dbReference type="EMBL" id="CAG8489985.1"/>
    </source>
</evidence>
<dbReference type="Proteomes" id="UP000789396">
    <property type="component" value="Unassembled WGS sequence"/>
</dbReference>
<organism evidence="1 2">
    <name type="scientific">Racocetra fulgida</name>
    <dbReference type="NCBI Taxonomy" id="60492"/>
    <lineage>
        <taxon>Eukaryota</taxon>
        <taxon>Fungi</taxon>
        <taxon>Fungi incertae sedis</taxon>
        <taxon>Mucoromycota</taxon>
        <taxon>Glomeromycotina</taxon>
        <taxon>Glomeromycetes</taxon>
        <taxon>Diversisporales</taxon>
        <taxon>Gigasporaceae</taxon>
        <taxon>Racocetra</taxon>
    </lineage>
</organism>
<evidence type="ECO:0000313" key="2">
    <source>
        <dbReference type="Proteomes" id="UP000789396"/>
    </source>
</evidence>
<dbReference type="Gene3D" id="3.80.10.10">
    <property type="entry name" value="Ribonuclease Inhibitor"/>
    <property type="match status" value="1"/>
</dbReference>
<dbReference type="InterPro" id="IPR032675">
    <property type="entry name" value="LRR_dom_sf"/>
</dbReference>
<dbReference type="EMBL" id="CAJVPZ010001337">
    <property type="protein sequence ID" value="CAG8489985.1"/>
    <property type="molecule type" value="Genomic_DNA"/>
</dbReference>
<dbReference type="AlphaFoldDB" id="A0A9N8ZFB4"/>
<keyword evidence="2" id="KW-1185">Reference proteome</keyword>
<dbReference type="OrthoDB" id="2327826at2759"/>
<proteinExistence type="predicted"/>
<accession>A0A9N8ZFB4</accession>
<feature type="non-terminal residue" evidence="1">
    <location>
        <position position="314"/>
    </location>
</feature>
<name>A0A9N8ZFB4_9GLOM</name>
<sequence length="314" mass="35924">MSYLVISKFIGKADLPEKTAFINSHRSLSNLSKFQFEVSSKITTNGMSFLQTISKLCSRIQHLDIKFSYINLNDEIKVMEMFSRIIISQKELNELLLSGARAANGLKMILQTLETQSESLHSLEFKLIDFSEIDLSPLKKCKSLKHLTVQYCQGLTTESIASLLQAQFSLESLKFGCPPVSYSTQLALLTIFGKSIKRLTIDLLNQETIFTILNCCQEIRHLKLENCFMQKPIKIGKLLHGLIKLEKLEIFINVKSGEYENLILESKDIPNSLDCLVLETKELKILGIESDKRWMDGEKEAWELKRLRDNYGIF</sequence>
<reference evidence="1" key="1">
    <citation type="submission" date="2021-06" db="EMBL/GenBank/DDBJ databases">
        <authorList>
            <person name="Kallberg Y."/>
            <person name="Tangrot J."/>
            <person name="Rosling A."/>
        </authorList>
    </citation>
    <scope>NUCLEOTIDE SEQUENCE</scope>
    <source>
        <strain evidence="1">IN212</strain>
    </source>
</reference>
<gene>
    <name evidence="1" type="ORF">RFULGI_LOCUS1937</name>
</gene>
<protein>
    <submittedName>
        <fullName evidence="1">19002_t:CDS:1</fullName>
    </submittedName>
</protein>